<proteinExistence type="predicted"/>
<organism evidence="1 2">
    <name type="scientific">Sphingobium rhizovicinum</name>
    <dbReference type="NCBI Taxonomy" id="432308"/>
    <lineage>
        <taxon>Bacteria</taxon>
        <taxon>Pseudomonadati</taxon>
        <taxon>Pseudomonadota</taxon>
        <taxon>Alphaproteobacteria</taxon>
        <taxon>Sphingomonadales</taxon>
        <taxon>Sphingomonadaceae</taxon>
        <taxon>Sphingobium</taxon>
    </lineage>
</organism>
<name>A0ABV7NHQ0_9SPHN</name>
<evidence type="ECO:0000313" key="1">
    <source>
        <dbReference type="EMBL" id="MFC3442576.1"/>
    </source>
</evidence>
<dbReference type="EMBL" id="JBHRVU010000004">
    <property type="protein sequence ID" value="MFC3442576.1"/>
    <property type="molecule type" value="Genomic_DNA"/>
</dbReference>
<reference evidence="2" key="1">
    <citation type="journal article" date="2019" name="Int. J. Syst. Evol. Microbiol.">
        <title>The Global Catalogue of Microorganisms (GCM) 10K type strain sequencing project: providing services to taxonomists for standard genome sequencing and annotation.</title>
        <authorList>
            <consortium name="The Broad Institute Genomics Platform"/>
            <consortium name="The Broad Institute Genome Sequencing Center for Infectious Disease"/>
            <person name="Wu L."/>
            <person name="Ma J."/>
        </authorList>
    </citation>
    <scope>NUCLEOTIDE SEQUENCE [LARGE SCALE GENOMIC DNA]</scope>
    <source>
        <strain evidence="2">CCM 7491</strain>
    </source>
</reference>
<evidence type="ECO:0000313" key="2">
    <source>
        <dbReference type="Proteomes" id="UP001595681"/>
    </source>
</evidence>
<dbReference type="Proteomes" id="UP001595681">
    <property type="component" value="Unassembled WGS sequence"/>
</dbReference>
<dbReference type="RefSeq" id="WP_380796767.1">
    <property type="nucleotide sequence ID" value="NZ_JBHRVU010000004.1"/>
</dbReference>
<protein>
    <submittedName>
        <fullName evidence="1">Uncharacterized protein</fullName>
    </submittedName>
</protein>
<accession>A0ABV7NHQ0</accession>
<sequence>MSNVKHIPGISAEMADAIIAWLDQKRAGPPPIAPHERVQVYTLKDMAVVFVGDRESAIFEGNDG</sequence>
<gene>
    <name evidence="1" type="ORF">ACFOKF_15480</name>
</gene>
<comment type="caution">
    <text evidence="1">The sequence shown here is derived from an EMBL/GenBank/DDBJ whole genome shotgun (WGS) entry which is preliminary data.</text>
</comment>
<keyword evidence="2" id="KW-1185">Reference proteome</keyword>